<dbReference type="EMBL" id="PVUE01000027">
    <property type="protein sequence ID" value="PRZ31695.1"/>
    <property type="molecule type" value="Genomic_DNA"/>
</dbReference>
<sequence length="282" mass="28340">MTTPGSGPNTGSEQFGSNPAGNNPTGNNPAGENPAGYTPPPATGEQGTPQGYGQDQTQAYGQQPAYGQPDYGQPQGQQPAYGQQDYGQPQAYGQPGYGQSQGQQPAYGQQGYGQQGYPGQPVYPVGYQPGYGGPSGPQRPGVATGAAIVAIVLGVIYGLWGAIFLIGSAAVSDSGLSGGDVAFAWISSILLLAGAIIMFVGGIQLLSGSNGMTIKLGAAVTALAVVVFLIWSLISSNGNGIGTVIVVTIIGLIGPALVFSLSSGGAVTQWLQHKKAVSSAGY</sequence>
<feature type="transmembrane region" description="Helical" evidence="2">
    <location>
        <begin position="146"/>
        <end position="170"/>
    </location>
</feature>
<feature type="compositionally biased region" description="Low complexity" evidence="1">
    <location>
        <begin position="60"/>
        <end position="109"/>
    </location>
</feature>
<feature type="transmembrane region" description="Helical" evidence="2">
    <location>
        <begin position="182"/>
        <end position="206"/>
    </location>
</feature>
<reference evidence="3 4" key="1">
    <citation type="submission" date="2018-03" db="EMBL/GenBank/DDBJ databases">
        <title>Genomic Encyclopedia of Archaeal and Bacterial Type Strains, Phase II (KMG-II): from individual species to whole genera.</title>
        <authorList>
            <person name="Goeker M."/>
        </authorList>
    </citation>
    <scope>NUCLEOTIDE SEQUENCE [LARGE SCALE GENOMIC DNA]</scope>
    <source>
        <strain evidence="3 4">DSM 100065</strain>
    </source>
</reference>
<dbReference type="AlphaFoldDB" id="A0A2T0Z5S7"/>
<protein>
    <submittedName>
        <fullName evidence="3">Uncharacterized protein</fullName>
    </submittedName>
</protein>
<dbReference type="Proteomes" id="UP000237752">
    <property type="component" value="Unassembled WGS sequence"/>
</dbReference>
<feature type="transmembrane region" description="Helical" evidence="2">
    <location>
        <begin position="213"/>
        <end position="234"/>
    </location>
</feature>
<name>A0A2T0Z5S7_9ACTN</name>
<feature type="region of interest" description="Disordered" evidence="1">
    <location>
        <begin position="1"/>
        <end position="114"/>
    </location>
</feature>
<keyword evidence="2" id="KW-0812">Transmembrane</keyword>
<comment type="caution">
    <text evidence="3">The sequence shown here is derived from an EMBL/GenBank/DDBJ whole genome shotgun (WGS) entry which is preliminary data.</text>
</comment>
<keyword evidence="4" id="KW-1185">Reference proteome</keyword>
<feature type="compositionally biased region" description="Polar residues" evidence="1">
    <location>
        <begin position="45"/>
        <end position="59"/>
    </location>
</feature>
<feature type="compositionally biased region" description="Polar residues" evidence="1">
    <location>
        <begin position="1"/>
        <end position="17"/>
    </location>
</feature>
<feature type="transmembrane region" description="Helical" evidence="2">
    <location>
        <begin position="240"/>
        <end position="261"/>
    </location>
</feature>
<accession>A0A2T0Z5S7</accession>
<feature type="compositionally biased region" description="Low complexity" evidence="1">
    <location>
        <begin position="18"/>
        <end position="36"/>
    </location>
</feature>
<dbReference type="RefSeq" id="WP_106350993.1">
    <property type="nucleotide sequence ID" value="NZ_PVUE01000027.1"/>
</dbReference>
<proteinExistence type="predicted"/>
<keyword evidence="2" id="KW-1133">Transmembrane helix</keyword>
<keyword evidence="2" id="KW-0472">Membrane</keyword>
<gene>
    <name evidence="3" type="ORF">CLV47_12731</name>
</gene>
<evidence type="ECO:0000256" key="1">
    <source>
        <dbReference type="SAM" id="MobiDB-lite"/>
    </source>
</evidence>
<evidence type="ECO:0000313" key="3">
    <source>
        <dbReference type="EMBL" id="PRZ31695.1"/>
    </source>
</evidence>
<evidence type="ECO:0000256" key="2">
    <source>
        <dbReference type="SAM" id="Phobius"/>
    </source>
</evidence>
<evidence type="ECO:0000313" key="4">
    <source>
        <dbReference type="Proteomes" id="UP000237752"/>
    </source>
</evidence>
<organism evidence="3 4">
    <name type="scientific">Antricoccus suffuscus</name>
    <dbReference type="NCBI Taxonomy" id="1629062"/>
    <lineage>
        <taxon>Bacteria</taxon>
        <taxon>Bacillati</taxon>
        <taxon>Actinomycetota</taxon>
        <taxon>Actinomycetes</taxon>
        <taxon>Geodermatophilales</taxon>
        <taxon>Antricoccaceae</taxon>
        <taxon>Antricoccus</taxon>
    </lineage>
</organism>